<dbReference type="PANTHER" id="PTHR10259:SF11">
    <property type="entry name" value="THIOPURINE S-METHYLTRANSFERASE"/>
    <property type="match status" value="1"/>
</dbReference>
<dbReference type="HAMAP" id="MF_00812">
    <property type="entry name" value="Thiopur_methtran"/>
    <property type="match status" value="1"/>
</dbReference>
<feature type="binding site" evidence="9">
    <location>
        <position position="45"/>
    </location>
    <ligand>
        <name>S-adenosyl-L-methionine</name>
        <dbReference type="ChEBI" id="CHEBI:59789"/>
    </ligand>
</feature>
<name>A0A1V8M1G2_9GAMM</name>
<dbReference type="RefSeq" id="WP_080524342.1">
    <property type="nucleotide sequence ID" value="NZ_LPUF01000004.1"/>
</dbReference>
<dbReference type="PROSITE" id="PS51585">
    <property type="entry name" value="SAM_MT_TPMT"/>
    <property type="match status" value="1"/>
</dbReference>
<dbReference type="EC" id="2.1.1.67" evidence="4 9"/>
<dbReference type="Proteomes" id="UP000191980">
    <property type="component" value="Unassembled WGS sequence"/>
</dbReference>
<dbReference type="EMBL" id="LPUF01000004">
    <property type="protein sequence ID" value="OQK15401.1"/>
    <property type="molecule type" value="Genomic_DNA"/>
</dbReference>
<dbReference type="InterPro" id="IPR029063">
    <property type="entry name" value="SAM-dependent_MTases_sf"/>
</dbReference>
<comment type="subcellular location">
    <subcellularLocation>
        <location evidence="2 9">Cytoplasm</location>
    </subcellularLocation>
</comment>
<evidence type="ECO:0000256" key="3">
    <source>
        <dbReference type="ARBA" id="ARBA00008145"/>
    </source>
</evidence>
<dbReference type="OrthoDB" id="9778208at2"/>
<evidence type="ECO:0000256" key="8">
    <source>
        <dbReference type="ARBA" id="ARBA00022691"/>
    </source>
</evidence>
<dbReference type="FunFam" id="3.40.50.150:FF:000101">
    <property type="entry name" value="Thiopurine S-methyltransferase"/>
    <property type="match status" value="1"/>
</dbReference>
<evidence type="ECO:0000313" key="11">
    <source>
        <dbReference type="Proteomes" id="UP000191980"/>
    </source>
</evidence>
<organism evidence="10 11">
    <name type="scientific">Methyloprofundus sedimenti</name>
    <dbReference type="NCBI Taxonomy" id="1420851"/>
    <lineage>
        <taxon>Bacteria</taxon>
        <taxon>Pseudomonadati</taxon>
        <taxon>Pseudomonadota</taxon>
        <taxon>Gammaproteobacteria</taxon>
        <taxon>Methylococcales</taxon>
        <taxon>Methylococcaceae</taxon>
        <taxon>Methyloprofundus</taxon>
    </lineage>
</organism>
<dbReference type="InterPro" id="IPR022474">
    <property type="entry name" value="Thiopur_S-MeTfrase_Se/Te_detox"/>
</dbReference>
<dbReference type="AlphaFoldDB" id="A0A1V8M1G2"/>
<protein>
    <recommendedName>
        <fullName evidence="4 9">Thiopurine S-methyltransferase</fullName>
        <ecNumber evidence="4 9">2.1.1.67</ecNumber>
    </recommendedName>
    <alternativeName>
        <fullName evidence="9">Thiopurine methyltransferase</fullName>
    </alternativeName>
</protein>
<evidence type="ECO:0000256" key="4">
    <source>
        <dbReference type="ARBA" id="ARBA00011905"/>
    </source>
</evidence>
<evidence type="ECO:0000313" key="10">
    <source>
        <dbReference type="EMBL" id="OQK15401.1"/>
    </source>
</evidence>
<evidence type="ECO:0000256" key="1">
    <source>
        <dbReference type="ARBA" id="ARBA00000903"/>
    </source>
</evidence>
<sequence length="223" mass="25720">MHTDFWLERWEQNQIGFHEQEINAHLQKFWETLDIPANSKIFVPLCGKSRDILWLLSHGYQVVGVEISPLAVQSFFSENQLEPIITDCGAFQCWETEGLSLYLGNFFDLSNEHLNDCLAIYDRAALIALPSEMRQEYVQHLNKIAPALEHTLLVTLEYTQYEMPGPPFSVDDNEVHSLFGKTYAIEPLSAEDVLQNNENFRARGLSNLKEKVYRLSKRPDVIC</sequence>
<dbReference type="NCBIfam" id="NF009732">
    <property type="entry name" value="PRK13255.1"/>
    <property type="match status" value="1"/>
</dbReference>
<comment type="caution">
    <text evidence="10">The sequence shown here is derived from an EMBL/GenBank/DDBJ whole genome shotgun (WGS) entry which is preliminary data.</text>
</comment>
<dbReference type="Gene3D" id="3.40.50.150">
    <property type="entry name" value="Vaccinia Virus protein VP39"/>
    <property type="match status" value="1"/>
</dbReference>
<dbReference type="NCBIfam" id="TIGR03840">
    <property type="entry name" value="TMPT_Se_Te"/>
    <property type="match status" value="1"/>
</dbReference>
<dbReference type="GO" id="GO:0032259">
    <property type="term" value="P:methylation"/>
    <property type="evidence" value="ECO:0007669"/>
    <property type="project" value="UniProtKB-KW"/>
</dbReference>
<dbReference type="STRING" id="1420851.AU255_18200"/>
<dbReference type="SUPFAM" id="SSF53335">
    <property type="entry name" value="S-adenosyl-L-methionine-dependent methyltransferases"/>
    <property type="match status" value="1"/>
</dbReference>
<comment type="similarity">
    <text evidence="3 9">Belongs to the class I-like SAM-binding methyltransferase superfamily. TPMT family.</text>
</comment>
<keyword evidence="11" id="KW-1185">Reference proteome</keyword>
<dbReference type="PIRSF" id="PIRSF023956">
    <property type="entry name" value="Thiopurine_S-methyltransferase"/>
    <property type="match status" value="1"/>
</dbReference>
<dbReference type="Pfam" id="PF05724">
    <property type="entry name" value="TPMT"/>
    <property type="match status" value="1"/>
</dbReference>
<comment type="catalytic activity">
    <reaction evidence="1 9">
        <text>S-adenosyl-L-methionine + a thiopurine = S-adenosyl-L-homocysteine + a thiopurine S-methylether.</text>
        <dbReference type="EC" id="2.1.1.67"/>
    </reaction>
</comment>
<keyword evidence="6 9" id="KW-0489">Methyltransferase</keyword>
<proteinExistence type="inferred from homology"/>
<evidence type="ECO:0000256" key="5">
    <source>
        <dbReference type="ARBA" id="ARBA00022490"/>
    </source>
</evidence>
<dbReference type="GO" id="GO:0010038">
    <property type="term" value="P:response to metal ion"/>
    <property type="evidence" value="ECO:0007669"/>
    <property type="project" value="InterPro"/>
</dbReference>
<feature type="binding site" evidence="9">
    <location>
        <position position="66"/>
    </location>
    <ligand>
        <name>S-adenosyl-L-methionine</name>
        <dbReference type="ChEBI" id="CHEBI:59789"/>
    </ligand>
</feature>
<evidence type="ECO:0000256" key="7">
    <source>
        <dbReference type="ARBA" id="ARBA00022679"/>
    </source>
</evidence>
<keyword evidence="7 9" id="KW-0808">Transferase</keyword>
<keyword evidence="8 9" id="KW-0949">S-adenosyl-L-methionine</keyword>
<feature type="binding site" evidence="9">
    <location>
        <position position="123"/>
    </location>
    <ligand>
        <name>S-adenosyl-L-methionine</name>
        <dbReference type="ChEBI" id="CHEBI:59789"/>
    </ligand>
</feature>
<feature type="binding site" evidence="9">
    <location>
        <position position="10"/>
    </location>
    <ligand>
        <name>S-adenosyl-L-methionine</name>
        <dbReference type="ChEBI" id="CHEBI:59789"/>
    </ligand>
</feature>
<accession>A0A1V8M1G2</accession>
<keyword evidence="5 9" id="KW-0963">Cytoplasm</keyword>
<evidence type="ECO:0000256" key="6">
    <source>
        <dbReference type="ARBA" id="ARBA00022603"/>
    </source>
</evidence>
<evidence type="ECO:0000256" key="9">
    <source>
        <dbReference type="HAMAP-Rule" id="MF_00812"/>
    </source>
</evidence>
<dbReference type="PANTHER" id="PTHR10259">
    <property type="entry name" value="THIOPURINE S-METHYLTRANSFERASE"/>
    <property type="match status" value="1"/>
</dbReference>
<dbReference type="InterPro" id="IPR008854">
    <property type="entry name" value="TPMT"/>
</dbReference>
<evidence type="ECO:0000256" key="2">
    <source>
        <dbReference type="ARBA" id="ARBA00004496"/>
    </source>
</evidence>
<reference evidence="10 11" key="1">
    <citation type="submission" date="2015-12" db="EMBL/GenBank/DDBJ databases">
        <authorList>
            <person name="Shamseldin A."/>
            <person name="Moawad H."/>
            <person name="Abd El-Rahim W.M."/>
            <person name="Sadowsky M.J."/>
        </authorList>
    </citation>
    <scope>NUCLEOTIDE SEQUENCE [LARGE SCALE GENOMIC DNA]</scope>
    <source>
        <strain evidence="10 11">WF1</strain>
    </source>
</reference>
<gene>
    <name evidence="9" type="primary">tpm</name>
    <name evidence="10" type="ORF">AU255_18200</name>
</gene>
<dbReference type="InterPro" id="IPR025835">
    <property type="entry name" value="Thiopurine_S-MeTrfase"/>
</dbReference>
<dbReference type="GO" id="GO:0008119">
    <property type="term" value="F:thiopurine S-methyltransferase activity"/>
    <property type="evidence" value="ECO:0007669"/>
    <property type="project" value="UniProtKB-UniRule"/>
</dbReference>
<dbReference type="GO" id="GO:0005737">
    <property type="term" value="C:cytoplasm"/>
    <property type="evidence" value="ECO:0007669"/>
    <property type="project" value="UniProtKB-SubCell"/>
</dbReference>